<comment type="caution">
    <text evidence="1">The sequence shown here is derived from an EMBL/GenBank/DDBJ whole genome shotgun (WGS) entry which is preliminary data.</text>
</comment>
<proteinExistence type="predicted"/>
<name>A0ABU0LCA4_XANAG</name>
<accession>A0ABU0LCA4</accession>
<keyword evidence="2" id="KW-1185">Reference proteome</keyword>
<evidence type="ECO:0000313" key="1">
    <source>
        <dbReference type="EMBL" id="MDQ0504751.1"/>
    </source>
</evidence>
<sequence length="114" mass="13161">MTQRDYIPELSEVRMVRRAPERPFPFADEDRAYVSGRLRDVETAFGFTAFPGLAFDQIPARALISHFIEWWRTLEPRTPAQVEAHAQLPAAIRLLDTVSTWLEEQAQRRPPGAR</sequence>
<evidence type="ECO:0000313" key="2">
    <source>
        <dbReference type="Proteomes" id="UP001241747"/>
    </source>
</evidence>
<organism evidence="1 2">
    <name type="scientific">Xanthobacter agilis</name>
    <dbReference type="NCBI Taxonomy" id="47492"/>
    <lineage>
        <taxon>Bacteria</taxon>
        <taxon>Pseudomonadati</taxon>
        <taxon>Pseudomonadota</taxon>
        <taxon>Alphaproteobacteria</taxon>
        <taxon>Hyphomicrobiales</taxon>
        <taxon>Xanthobacteraceae</taxon>
        <taxon>Xanthobacter</taxon>
    </lineage>
</organism>
<reference evidence="1 2" key="1">
    <citation type="submission" date="2023-07" db="EMBL/GenBank/DDBJ databases">
        <title>Genomic Encyclopedia of Type Strains, Phase IV (KMG-IV): sequencing the most valuable type-strain genomes for metagenomic binning, comparative biology and taxonomic classification.</title>
        <authorList>
            <person name="Goeker M."/>
        </authorList>
    </citation>
    <scope>NUCLEOTIDE SEQUENCE [LARGE SCALE GENOMIC DNA]</scope>
    <source>
        <strain evidence="1 2">DSM 3770</strain>
    </source>
</reference>
<dbReference type="EMBL" id="JAUSVY010000003">
    <property type="protein sequence ID" value="MDQ0504751.1"/>
    <property type="molecule type" value="Genomic_DNA"/>
</dbReference>
<gene>
    <name evidence="1" type="ORF">QOZ94_001533</name>
</gene>
<protein>
    <submittedName>
        <fullName evidence="1">Uncharacterized protein</fullName>
    </submittedName>
</protein>
<dbReference type="RefSeq" id="WP_237346487.1">
    <property type="nucleotide sequence ID" value="NZ_JABWGX010000019.1"/>
</dbReference>
<dbReference type="Proteomes" id="UP001241747">
    <property type="component" value="Unassembled WGS sequence"/>
</dbReference>